<name>A0A4S2DST9_9CLOT</name>
<dbReference type="OrthoDB" id="2605982at2"/>
<dbReference type="Pfam" id="PF14270">
    <property type="entry name" value="DUF4358"/>
    <property type="match status" value="1"/>
</dbReference>
<dbReference type="EMBL" id="SRYR01000001">
    <property type="protein sequence ID" value="TGY44151.1"/>
    <property type="molecule type" value="Genomic_DNA"/>
</dbReference>
<evidence type="ECO:0000256" key="1">
    <source>
        <dbReference type="SAM" id="SignalP"/>
    </source>
</evidence>
<keyword evidence="1" id="KW-0732">Signal</keyword>
<dbReference type="InterPro" id="IPR025648">
    <property type="entry name" value="DUF4358"/>
</dbReference>
<gene>
    <name evidence="2" type="ORF">E5347_04870</name>
</gene>
<evidence type="ECO:0000313" key="2">
    <source>
        <dbReference type="EMBL" id="TGY44151.1"/>
    </source>
</evidence>
<protein>
    <submittedName>
        <fullName evidence="2">DUF4358 domain-containing protein</fullName>
    </submittedName>
</protein>
<comment type="caution">
    <text evidence="2">The sequence shown here is derived from an EMBL/GenBank/DDBJ whole genome shotgun (WGS) entry which is preliminary data.</text>
</comment>
<dbReference type="AlphaFoldDB" id="A0A4S2DST9"/>
<accession>A0A4S2DST9</accession>
<evidence type="ECO:0000313" key="3">
    <source>
        <dbReference type="Proteomes" id="UP000306888"/>
    </source>
</evidence>
<dbReference type="Proteomes" id="UP000306888">
    <property type="component" value="Unassembled WGS sequence"/>
</dbReference>
<dbReference type="PROSITE" id="PS51257">
    <property type="entry name" value="PROKAR_LIPOPROTEIN"/>
    <property type="match status" value="1"/>
</dbReference>
<feature type="chain" id="PRO_5038948769" evidence="1">
    <location>
        <begin position="20"/>
        <end position="157"/>
    </location>
</feature>
<organism evidence="2 3">
    <name type="scientific">Clostridium sartagoforme</name>
    <dbReference type="NCBI Taxonomy" id="84031"/>
    <lineage>
        <taxon>Bacteria</taxon>
        <taxon>Bacillati</taxon>
        <taxon>Bacillota</taxon>
        <taxon>Clostridia</taxon>
        <taxon>Eubacteriales</taxon>
        <taxon>Clostridiaceae</taxon>
        <taxon>Clostridium</taxon>
    </lineage>
</organism>
<feature type="signal peptide" evidence="1">
    <location>
        <begin position="1"/>
        <end position="19"/>
    </location>
</feature>
<sequence length="157" mass="17137">MKKLLKSLGLILVCASFVACGTKASNTSELKDGLTAKDVVQKVEEKAPMQMPMEFDEELAKDIAKLDLDNVEDYAITKAAIINSADIAAVVKAKDGKVEAVKATLQEMLDTEKNNAYLPDQKEKVENAVLKEKGNYVILLINEDVKTAEAAVDECFK</sequence>
<dbReference type="RefSeq" id="WP_136005155.1">
    <property type="nucleotide sequence ID" value="NZ_SRYR01000001.1"/>
</dbReference>
<keyword evidence="3" id="KW-1185">Reference proteome</keyword>
<proteinExistence type="predicted"/>
<reference evidence="2 3" key="1">
    <citation type="submission" date="2019-04" db="EMBL/GenBank/DDBJ databases">
        <title>Microbes associate with the intestines of laboratory mice.</title>
        <authorList>
            <person name="Navarre W."/>
            <person name="Wong E."/>
            <person name="Huang K."/>
            <person name="Tropini C."/>
            <person name="Ng K."/>
            <person name="Yu B."/>
        </authorList>
    </citation>
    <scope>NUCLEOTIDE SEQUENCE [LARGE SCALE GENOMIC DNA]</scope>
    <source>
        <strain evidence="2 3">NM50_B9-20</strain>
    </source>
</reference>